<keyword evidence="4" id="KW-1185">Reference proteome</keyword>
<organism evidence="2">
    <name type="scientific">Thermococcus nautili</name>
    <dbReference type="NCBI Taxonomy" id="195522"/>
    <lineage>
        <taxon>Archaea</taxon>
        <taxon>Methanobacteriati</taxon>
        <taxon>Methanobacteriota</taxon>
        <taxon>Thermococci</taxon>
        <taxon>Thermococcales</taxon>
        <taxon>Thermococcaceae</taxon>
        <taxon>Thermococcus</taxon>
    </lineage>
</organism>
<dbReference type="KEGG" id="tnu:BD01_2275"/>
<gene>
    <name evidence="3" type="ORF">BD01_2275</name>
    <name evidence="2" type="ORF">TNaP3-21</name>
</gene>
<dbReference type="GeneID" id="24958249"/>
<keyword evidence="1" id="KW-0472">Membrane</keyword>
<keyword evidence="1" id="KW-1133">Transmembrane helix</keyword>
<reference evidence="3 4" key="2">
    <citation type="submission" date="2014-02" db="EMBL/GenBank/DDBJ databases">
        <title>Genome Sequence of an Hyperthermophilic Archaeon, Thermococcus nautili 30-1, producing viral vesicles.</title>
        <authorList>
            <person name="Oberto J."/>
            <person name="Gaudin M."/>
            <person name="Cossu M."/>
            <person name="Gorlas A."/>
            <person name="Slesarev A."/>
            <person name="Marguet E."/>
            <person name="Forterre P."/>
        </authorList>
    </citation>
    <scope>NUCLEOTIDE SEQUENCE [LARGE SCALE GENOMIC DNA]</scope>
    <source>
        <strain evidence="3 4">30-1</strain>
    </source>
</reference>
<protein>
    <submittedName>
        <fullName evidence="2">Uncharacterized protein</fullName>
    </submittedName>
</protein>
<accession>U3RLN5</accession>
<keyword evidence="2" id="KW-0614">Plasmid</keyword>
<feature type="transmembrane region" description="Helical" evidence="1">
    <location>
        <begin position="56"/>
        <end position="75"/>
    </location>
</feature>
<sequence length="80" mass="8981">MTGVNLIDFTMPSAVPASAGGGVRNVGGMRLILPKKAEAEEKKPAEEAKKKVNWKLILLLLFAWVMLFKIATWYMRRYGK</sequence>
<dbReference type="OrthoDB" id="102330at2157"/>
<dbReference type="STRING" id="195522.BD01_2275"/>
<dbReference type="EMBL" id="KF527230">
    <property type="protein sequence ID" value="AGX15335.1"/>
    <property type="molecule type" value="Genomic_DNA"/>
</dbReference>
<evidence type="ECO:0000313" key="2">
    <source>
        <dbReference type="EMBL" id="AGX15335.1"/>
    </source>
</evidence>
<dbReference type="AlphaFoldDB" id="U3RLN5"/>
<evidence type="ECO:0000256" key="1">
    <source>
        <dbReference type="SAM" id="Phobius"/>
    </source>
</evidence>
<name>U3RLN5_9EURY</name>
<dbReference type="RefSeq" id="WP_022547011.1">
    <property type="nucleotide sequence ID" value="NC_022527.1"/>
</dbReference>
<dbReference type="Proteomes" id="UP000019434">
    <property type="component" value="Chromosome"/>
</dbReference>
<proteinExistence type="predicted"/>
<keyword evidence="1" id="KW-0812">Transmembrane</keyword>
<dbReference type="HOGENOM" id="CLU_2550459_0_0_2"/>
<evidence type="ECO:0000313" key="4">
    <source>
        <dbReference type="Proteomes" id="UP000019434"/>
    </source>
</evidence>
<evidence type="ECO:0000313" key="3">
    <source>
        <dbReference type="EMBL" id="AHL23862.1"/>
    </source>
</evidence>
<geneLocation type="plasmid" evidence="2">
    <name>pTN3</name>
</geneLocation>
<reference evidence="2" key="1">
    <citation type="journal article" date="2014" name="Environ. Microbiol.">
        <title>Extracellular membrane vesicles harbouring viral genomes.</title>
        <authorList>
            <person name="Gaudin M."/>
            <person name="Krupovic M."/>
            <person name="Marguet E."/>
            <person name="Gauliard E."/>
            <person name="Cvirkaite-Krupovic V."/>
            <person name="Le Cam E."/>
            <person name="Oberto J."/>
            <person name="Forterre P."/>
        </authorList>
    </citation>
    <scope>NUCLEOTIDE SEQUENCE</scope>
    <source>
        <strain evidence="2">30-1</strain>
        <plasmid evidence="2">pTN3</plasmid>
    </source>
</reference>
<dbReference type="EMBL" id="CP007264">
    <property type="protein sequence ID" value="AHL23862.1"/>
    <property type="molecule type" value="Genomic_DNA"/>
</dbReference>